<evidence type="ECO:0000259" key="2">
    <source>
        <dbReference type="PROSITE" id="PS52045"/>
    </source>
</evidence>
<name>A0ABD3L048_EUCGL</name>
<dbReference type="Pfam" id="PF03080">
    <property type="entry name" value="Neprosin"/>
    <property type="match status" value="1"/>
</dbReference>
<dbReference type="PROSITE" id="PS52045">
    <property type="entry name" value="NEPROSIN_PEP_CD"/>
    <property type="match status" value="1"/>
</dbReference>
<feature type="chain" id="PRO_5044891497" description="Neprosin PEP catalytic domain-containing protein" evidence="1">
    <location>
        <begin position="32"/>
        <end position="382"/>
    </location>
</feature>
<organism evidence="3 4">
    <name type="scientific">Eucalyptus globulus</name>
    <name type="common">Tasmanian blue gum</name>
    <dbReference type="NCBI Taxonomy" id="34317"/>
    <lineage>
        <taxon>Eukaryota</taxon>
        <taxon>Viridiplantae</taxon>
        <taxon>Streptophyta</taxon>
        <taxon>Embryophyta</taxon>
        <taxon>Tracheophyta</taxon>
        <taxon>Spermatophyta</taxon>
        <taxon>Magnoliopsida</taxon>
        <taxon>eudicotyledons</taxon>
        <taxon>Gunneridae</taxon>
        <taxon>Pentapetalae</taxon>
        <taxon>rosids</taxon>
        <taxon>malvids</taxon>
        <taxon>Myrtales</taxon>
        <taxon>Myrtaceae</taxon>
        <taxon>Myrtoideae</taxon>
        <taxon>Eucalypteae</taxon>
        <taxon>Eucalyptus</taxon>
    </lineage>
</organism>
<protein>
    <recommendedName>
        <fullName evidence="2">Neprosin PEP catalytic domain-containing protein</fullName>
    </recommendedName>
</protein>
<accession>A0ABD3L048</accession>
<dbReference type="PANTHER" id="PTHR31589:SF221">
    <property type="entry name" value="LIGASE, PUTATIVE (DUF239)-RELATED"/>
    <property type="match status" value="1"/>
</dbReference>
<evidence type="ECO:0000256" key="1">
    <source>
        <dbReference type="SAM" id="SignalP"/>
    </source>
</evidence>
<feature type="signal peptide" evidence="1">
    <location>
        <begin position="1"/>
        <end position="31"/>
    </location>
</feature>
<keyword evidence="1" id="KW-0732">Signal</keyword>
<keyword evidence="4" id="KW-1185">Reference proteome</keyword>
<dbReference type="Proteomes" id="UP001634007">
    <property type="component" value="Unassembled WGS sequence"/>
</dbReference>
<proteinExistence type="predicted"/>
<dbReference type="AlphaFoldDB" id="A0ABD3L048"/>
<dbReference type="InterPro" id="IPR053168">
    <property type="entry name" value="Glutamic_endopeptidase"/>
</dbReference>
<evidence type="ECO:0000313" key="3">
    <source>
        <dbReference type="EMBL" id="KAL3745324.1"/>
    </source>
</evidence>
<dbReference type="Pfam" id="PF14365">
    <property type="entry name" value="Neprosin_AP"/>
    <property type="match status" value="1"/>
</dbReference>
<reference evidence="3 4" key="1">
    <citation type="submission" date="2024-11" db="EMBL/GenBank/DDBJ databases">
        <title>Chromosome-level genome assembly of Eucalyptus globulus Labill. provides insights into its genome evolution.</title>
        <authorList>
            <person name="Li X."/>
        </authorList>
    </citation>
    <scope>NUCLEOTIDE SEQUENCE [LARGE SCALE GENOMIC DNA]</scope>
    <source>
        <strain evidence="3">CL2024</strain>
        <tissue evidence="3">Fresh tender leaves</tissue>
    </source>
</reference>
<gene>
    <name evidence="3" type="ORF">ACJRO7_014434</name>
</gene>
<dbReference type="EMBL" id="JBJKBG010000003">
    <property type="protein sequence ID" value="KAL3745324.1"/>
    <property type="molecule type" value="Genomic_DNA"/>
</dbReference>
<dbReference type="InterPro" id="IPR004314">
    <property type="entry name" value="Neprosin"/>
</dbReference>
<comment type="caution">
    <text evidence="3">The sequence shown here is derived from an EMBL/GenBank/DDBJ whole genome shotgun (WGS) entry which is preliminary data.</text>
</comment>
<feature type="domain" description="Neprosin PEP catalytic" evidence="2">
    <location>
        <begin position="148"/>
        <end position="380"/>
    </location>
</feature>
<dbReference type="InterPro" id="IPR025521">
    <property type="entry name" value="Neprosin_propep"/>
</dbReference>
<evidence type="ECO:0000313" key="4">
    <source>
        <dbReference type="Proteomes" id="UP001634007"/>
    </source>
</evidence>
<sequence length="382" mass="42906">MAIVSPRMHLSKWLVLMISIISMISNGRARARIPVSNEVTGFEKPKGTVKTIESHESGEVIDCVDINKQPAFDHPLRKNHTIQTNPSSNRKANEAGHVRGAVSQVWWKYGKCPKGTVPIRRVQNGTTRHVKRWTSRLKRLNLSENESDDDGGEHRYAVGTMSGGKYLGAQAYLNLWKPEVVDDEFSLAQIWVIAGPREELNTVEAGWMGDGYKTGCYNTECRGFVQKSDQFALGAALEEFSTYSGSQYELLIALVKNPYTGSWWLQIEDMSIGYWENDVFTHLNGYADRIEFGGEVSRKQKGPIPTSTQMGSGHLPSEGFAKAAYFRSIKFFDDGLNIRDPENLIKVVDKAECYDVKREYDVTYEAHFYYGGPGLSAQCASY</sequence>
<dbReference type="PANTHER" id="PTHR31589">
    <property type="entry name" value="PROTEIN, PUTATIVE (DUF239)-RELATED-RELATED"/>
    <property type="match status" value="1"/>
</dbReference>